<gene>
    <name evidence="2" type="ORF">NX780_02870</name>
</gene>
<feature type="signal peptide" evidence="1">
    <location>
        <begin position="1"/>
        <end position="21"/>
    </location>
</feature>
<sequence length="135" mass="14423">MKTIVSAVLTASLLLGATAMAQDTKDTAAARAAAESWLKLVDNGDTGAAWRASSANVRKDTNQFFWGSIINVSRATLGDLKSRKLKGSSEKGKGQLAFEYDSKFKSDSNVTETVTTVHEKDGSWRVSGYNVSASN</sequence>
<dbReference type="EMBL" id="JANUHA010000001">
    <property type="protein sequence ID" value="MCS0595281.1"/>
    <property type="molecule type" value="Genomic_DNA"/>
</dbReference>
<dbReference type="InterPro" id="IPR025091">
    <property type="entry name" value="DUF4019"/>
</dbReference>
<evidence type="ECO:0000313" key="2">
    <source>
        <dbReference type="EMBL" id="MCS0595281.1"/>
    </source>
</evidence>
<organism evidence="2 3">
    <name type="scientific">Massilia agri</name>
    <dbReference type="NCBI Taxonomy" id="1886785"/>
    <lineage>
        <taxon>Bacteria</taxon>
        <taxon>Pseudomonadati</taxon>
        <taxon>Pseudomonadota</taxon>
        <taxon>Betaproteobacteria</taxon>
        <taxon>Burkholderiales</taxon>
        <taxon>Oxalobacteraceae</taxon>
        <taxon>Telluria group</taxon>
        <taxon>Massilia</taxon>
    </lineage>
</organism>
<feature type="chain" id="PRO_5045208782" evidence="1">
    <location>
        <begin position="22"/>
        <end position="135"/>
    </location>
</feature>
<dbReference type="RefSeq" id="WP_258826350.1">
    <property type="nucleotide sequence ID" value="NZ_JANUHA010000001.1"/>
</dbReference>
<evidence type="ECO:0000313" key="3">
    <source>
        <dbReference type="Proteomes" id="UP001206572"/>
    </source>
</evidence>
<keyword evidence="1" id="KW-0732">Signal</keyword>
<evidence type="ECO:0000256" key="1">
    <source>
        <dbReference type="SAM" id="SignalP"/>
    </source>
</evidence>
<dbReference type="Proteomes" id="UP001206572">
    <property type="component" value="Unassembled WGS sequence"/>
</dbReference>
<name>A0ABT2AGF1_9BURK</name>
<keyword evidence="3" id="KW-1185">Reference proteome</keyword>
<accession>A0ABT2AGF1</accession>
<protein>
    <submittedName>
        <fullName evidence="2">DUF4019 domain-containing protein</fullName>
    </submittedName>
</protein>
<proteinExistence type="predicted"/>
<reference evidence="2 3" key="1">
    <citation type="submission" date="2022-08" db="EMBL/GenBank/DDBJ databases">
        <title>Reclassification of Massilia species as members of the genera Telluria, Duganella, Pseudoduganella, Mokoshia gen. nov. and Zemynaea gen. nov. using orthogonal and non-orthogonal genome-based approaches.</title>
        <authorList>
            <person name="Bowman J.P."/>
        </authorList>
    </citation>
    <scope>NUCLEOTIDE SEQUENCE [LARGE SCALE GENOMIC DNA]</scope>
    <source>
        <strain evidence="2 3">JCM 31661</strain>
    </source>
</reference>
<comment type="caution">
    <text evidence="2">The sequence shown here is derived from an EMBL/GenBank/DDBJ whole genome shotgun (WGS) entry which is preliminary data.</text>
</comment>
<dbReference type="Pfam" id="PF13211">
    <property type="entry name" value="DUF4019"/>
    <property type="match status" value="1"/>
</dbReference>